<accession>A0A9Q8T6G3</accession>
<gene>
    <name evidence="2" type="ORF">CLUP02_14615</name>
</gene>
<feature type="compositionally biased region" description="Low complexity" evidence="1">
    <location>
        <begin position="486"/>
        <end position="508"/>
    </location>
</feature>
<protein>
    <recommendedName>
        <fullName evidence="4">Protein kinase domain-containing protein</fullName>
    </recommendedName>
</protein>
<dbReference type="RefSeq" id="XP_049150688.1">
    <property type="nucleotide sequence ID" value="XM_049293542.1"/>
</dbReference>
<evidence type="ECO:0000313" key="3">
    <source>
        <dbReference type="Proteomes" id="UP000830671"/>
    </source>
</evidence>
<feature type="compositionally biased region" description="Acidic residues" evidence="1">
    <location>
        <begin position="400"/>
        <end position="430"/>
    </location>
</feature>
<dbReference type="GeneID" id="73348552"/>
<evidence type="ECO:0000313" key="2">
    <source>
        <dbReference type="EMBL" id="UQC89087.1"/>
    </source>
</evidence>
<feature type="region of interest" description="Disordered" evidence="1">
    <location>
        <begin position="22"/>
        <end position="46"/>
    </location>
</feature>
<dbReference type="EMBL" id="CP019480">
    <property type="protein sequence ID" value="UQC89087.1"/>
    <property type="molecule type" value="Genomic_DNA"/>
</dbReference>
<proteinExistence type="predicted"/>
<dbReference type="Proteomes" id="UP000830671">
    <property type="component" value="Chromosome 8"/>
</dbReference>
<sequence length="551" mass="61552">MNELAIRNAAARRYAHGEKLDLVPHHPSEPFGSGKFPPFQDDYQPRSLQPTAEELKPKKPQLKIVEPLRAGRDVGSQILLCKVVQAPTDRNDVKKHAPFPSSPRQSKVRRPDNFVVAKVFDPRLYPMRGGLDLANEPPFDDATVAYSELCREAAVYRFLYEKGKSGHPHMTAQYYGCWVTNRKALNSDSSPDAWVGLILIEYIEGLSIKAMCTRDRDTGYLQPPLGRDVSLHSDHEAEGKGQAKMLPLGRQVCLDAIKSLLGQIVVCMHLGVSVPDIFPRNVFLTLRNNGLDLPTPRVVMLDHLFSYVWEHTEAGKAGVPAYFAHMKLPPHPWEQFGIRGKMRQFLGWIPEEWDDGTAWPETTTTQGAAATTAKSFDDWLVDCFGPLQDSNPDYTVYPEEVSDSDEEEKEEVGEEDDNIDVSDEGEPQLDVETVTEIDQEQAYAEMLRRRREREDVRARDASIPQRPRPRQARATQDISPGSPTRQAAAEEGQGGEQEPSTTSTSSTSQIADSPSHQYLGGLIVREATGSGSGSDDEQQQQQQQQQQPPQS</sequence>
<name>A0A9Q8T6G3_9PEZI</name>
<evidence type="ECO:0008006" key="4">
    <source>
        <dbReference type="Google" id="ProtNLM"/>
    </source>
</evidence>
<evidence type="ECO:0000256" key="1">
    <source>
        <dbReference type="SAM" id="MobiDB-lite"/>
    </source>
</evidence>
<keyword evidence="3" id="KW-1185">Reference proteome</keyword>
<reference evidence="2" key="1">
    <citation type="journal article" date="2021" name="Mol. Plant Microbe Interact.">
        <title>Complete Genome Sequence of the Plant-Pathogenic Fungus Colletotrichum lupini.</title>
        <authorList>
            <person name="Baroncelli R."/>
            <person name="Pensec F."/>
            <person name="Da Lio D."/>
            <person name="Boufleur T."/>
            <person name="Vicente I."/>
            <person name="Sarrocco S."/>
            <person name="Picot A."/>
            <person name="Baraldi E."/>
            <person name="Sukno S."/>
            <person name="Thon M."/>
            <person name="Le Floch G."/>
        </authorList>
    </citation>
    <scope>NUCLEOTIDE SEQUENCE</scope>
    <source>
        <strain evidence="2">IMI 504893</strain>
    </source>
</reference>
<feature type="region of interest" description="Disordered" evidence="1">
    <location>
        <begin position="446"/>
        <end position="551"/>
    </location>
</feature>
<feature type="compositionally biased region" description="Low complexity" evidence="1">
    <location>
        <begin position="539"/>
        <end position="551"/>
    </location>
</feature>
<feature type="region of interest" description="Disordered" evidence="1">
    <location>
        <begin position="390"/>
        <end position="430"/>
    </location>
</feature>
<dbReference type="AlphaFoldDB" id="A0A9Q8T6G3"/>
<feature type="compositionally biased region" description="Polar residues" evidence="1">
    <location>
        <begin position="476"/>
        <end position="485"/>
    </location>
</feature>
<dbReference type="KEGG" id="clup:CLUP02_14615"/>
<organism evidence="2 3">
    <name type="scientific">Colletotrichum lupini</name>
    <dbReference type="NCBI Taxonomy" id="145971"/>
    <lineage>
        <taxon>Eukaryota</taxon>
        <taxon>Fungi</taxon>
        <taxon>Dikarya</taxon>
        <taxon>Ascomycota</taxon>
        <taxon>Pezizomycotina</taxon>
        <taxon>Sordariomycetes</taxon>
        <taxon>Hypocreomycetidae</taxon>
        <taxon>Glomerellales</taxon>
        <taxon>Glomerellaceae</taxon>
        <taxon>Colletotrichum</taxon>
        <taxon>Colletotrichum acutatum species complex</taxon>
    </lineage>
</organism>